<keyword evidence="4" id="KW-1185">Reference proteome</keyword>
<feature type="signal peptide" evidence="2">
    <location>
        <begin position="1"/>
        <end position="20"/>
    </location>
</feature>
<dbReference type="Proteomes" id="UP001139887">
    <property type="component" value="Unassembled WGS sequence"/>
</dbReference>
<name>A0A9W8I4L6_9FUNG</name>
<feature type="chain" id="PRO_5040745954" evidence="2">
    <location>
        <begin position="21"/>
        <end position="282"/>
    </location>
</feature>
<proteinExistence type="predicted"/>
<evidence type="ECO:0000256" key="2">
    <source>
        <dbReference type="SAM" id="SignalP"/>
    </source>
</evidence>
<accession>A0A9W8I4L6</accession>
<keyword evidence="2" id="KW-0732">Signal</keyword>
<dbReference type="EMBL" id="JANBUW010000326">
    <property type="protein sequence ID" value="KAJ2847381.1"/>
    <property type="molecule type" value="Genomic_DNA"/>
</dbReference>
<evidence type="ECO:0000313" key="3">
    <source>
        <dbReference type="EMBL" id="KAJ2847381.1"/>
    </source>
</evidence>
<feature type="compositionally biased region" description="Polar residues" evidence="1">
    <location>
        <begin position="45"/>
        <end position="62"/>
    </location>
</feature>
<feature type="compositionally biased region" description="Low complexity" evidence="1">
    <location>
        <begin position="116"/>
        <end position="132"/>
    </location>
</feature>
<evidence type="ECO:0000256" key="1">
    <source>
        <dbReference type="SAM" id="MobiDB-lite"/>
    </source>
</evidence>
<gene>
    <name evidence="3" type="ORF">IWW36_003882</name>
</gene>
<sequence length="282" mass="29297">MKHILSISIGALAFILAAQGSLLGKLLGNLNIQISACPEISIDTTGKSTQGGKPKTQSSNPACPNYVPPGAVHSESNDSLVSTRESESQEHLDVASSGIDNLHSSQPPTGAPASTAPIAPALPDILPADPAPTSSPAYHLSPLVAPLSSPTNKALDAENEIATPLLASSTTVRPTKCNYVGQVPSPTGVIVEGLPVPTNEPALPQAVPAVPAVWADPYWYPEAIPTQQRLDEWAWFNMEAAPTMAGQFFTEATASTVTVNIPDGAQGVFFGTRNVGAYQFAN</sequence>
<dbReference type="AlphaFoldDB" id="A0A9W8I4L6"/>
<evidence type="ECO:0000313" key="4">
    <source>
        <dbReference type="Proteomes" id="UP001139887"/>
    </source>
</evidence>
<feature type="region of interest" description="Disordered" evidence="1">
    <location>
        <begin position="45"/>
        <end position="133"/>
    </location>
</feature>
<reference evidence="3" key="1">
    <citation type="submission" date="2022-07" db="EMBL/GenBank/DDBJ databases">
        <title>Phylogenomic reconstructions and comparative analyses of Kickxellomycotina fungi.</title>
        <authorList>
            <person name="Reynolds N.K."/>
            <person name="Stajich J.E."/>
            <person name="Barry K."/>
            <person name="Grigoriev I.V."/>
            <person name="Crous P."/>
            <person name="Smith M.E."/>
        </authorList>
    </citation>
    <scope>NUCLEOTIDE SEQUENCE</scope>
    <source>
        <strain evidence="3">NRRL 1566</strain>
    </source>
</reference>
<dbReference type="OrthoDB" id="5553594at2759"/>
<feature type="compositionally biased region" description="Polar residues" evidence="1">
    <location>
        <begin position="98"/>
        <end position="108"/>
    </location>
</feature>
<feature type="compositionally biased region" description="Basic and acidic residues" evidence="1">
    <location>
        <begin position="84"/>
        <end position="93"/>
    </location>
</feature>
<organism evidence="3 4">
    <name type="scientific">Coemansia brasiliensis</name>
    <dbReference type="NCBI Taxonomy" id="2650707"/>
    <lineage>
        <taxon>Eukaryota</taxon>
        <taxon>Fungi</taxon>
        <taxon>Fungi incertae sedis</taxon>
        <taxon>Zoopagomycota</taxon>
        <taxon>Kickxellomycotina</taxon>
        <taxon>Kickxellomycetes</taxon>
        <taxon>Kickxellales</taxon>
        <taxon>Kickxellaceae</taxon>
        <taxon>Coemansia</taxon>
    </lineage>
</organism>
<protein>
    <submittedName>
        <fullName evidence="3">Uncharacterized protein</fullName>
    </submittedName>
</protein>
<comment type="caution">
    <text evidence="3">The sequence shown here is derived from an EMBL/GenBank/DDBJ whole genome shotgun (WGS) entry which is preliminary data.</text>
</comment>